<dbReference type="GO" id="GO:0003824">
    <property type="term" value="F:catalytic activity"/>
    <property type="evidence" value="ECO:0007669"/>
    <property type="project" value="InterPro"/>
</dbReference>
<dbReference type="PANTHER" id="PTHR36930:SF1">
    <property type="entry name" value="MOSC DOMAIN-CONTAINING PROTEIN"/>
    <property type="match status" value="1"/>
</dbReference>
<gene>
    <name evidence="2" type="ORF">EDC91_10625</name>
</gene>
<sequence>MELVAIAFKEGRKIPMLEIAKAVISTQTGVEHDIFGRPGPRQVTVLSKLQWLDACCELNTSIPWLARRANLLVEGVRFNADSVGQYLKIGNVILEITGETNPCKNMELEYLDLKRH</sequence>
<dbReference type="PANTHER" id="PTHR36930">
    <property type="entry name" value="METAL-SULFUR CLUSTER BIOSYNTHESIS PROTEINS YUAD-RELATED"/>
    <property type="match status" value="1"/>
</dbReference>
<dbReference type="GO" id="GO:0030151">
    <property type="term" value="F:molybdenum ion binding"/>
    <property type="evidence" value="ECO:0007669"/>
    <property type="project" value="InterPro"/>
</dbReference>
<protein>
    <recommendedName>
        <fullName evidence="1">MOSC domain-containing protein</fullName>
    </recommendedName>
</protein>
<dbReference type="Pfam" id="PF03473">
    <property type="entry name" value="MOSC"/>
    <property type="match status" value="1"/>
</dbReference>
<dbReference type="GO" id="GO:0030170">
    <property type="term" value="F:pyridoxal phosphate binding"/>
    <property type="evidence" value="ECO:0007669"/>
    <property type="project" value="InterPro"/>
</dbReference>
<dbReference type="Proteomes" id="UP000294832">
    <property type="component" value="Unassembled WGS sequence"/>
</dbReference>
<evidence type="ECO:0000313" key="2">
    <source>
        <dbReference type="EMBL" id="TCN86750.1"/>
    </source>
</evidence>
<keyword evidence="3" id="KW-1185">Reference proteome</keyword>
<feature type="domain" description="MOSC" evidence="1">
    <location>
        <begin position="17"/>
        <end position="116"/>
    </location>
</feature>
<organism evidence="2 3">
    <name type="scientific">Shewanella fodinae</name>
    <dbReference type="NCBI Taxonomy" id="552357"/>
    <lineage>
        <taxon>Bacteria</taxon>
        <taxon>Pseudomonadati</taxon>
        <taxon>Pseudomonadota</taxon>
        <taxon>Gammaproteobacteria</taxon>
        <taxon>Alteromonadales</taxon>
        <taxon>Shewanellaceae</taxon>
        <taxon>Shewanella</taxon>
    </lineage>
</organism>
<accession>A0A4R2FDU0</accession>
<reference evidence="2 3" key="1">
    <citation type="submission" date="2019-03" db="EMBL/GenBank/DDBJ databases">
        <title>Freshwater and sediment microbial communities from various areas in North America, analyzing microbe dynamics in response to fracking.</title>
        <authorList>
            <person name="Lamendella R."/>
        </authorList>
    </citation>
    <scope>NUCLEOTIDE SEQUENCE [LARGE SCALE GENOMIC DNA]</scope>
    <source>
        <strain evidence="2 3">74A</strain>
    </source>
</reference>
<dbReference type="SUPFAM" id="SSF50800">
    <property type="entry name" value="PK beta-barrel domain-like"/>
    <property type="match status" value="1"/>
</dbReference>
<dbReference type="InterPro" id="IPR005302">
    <property type="entry name" value="MoCF_Sase_C"/>
</dbReference>
<dbReference type="InterPro" id="IPR011037">
    <property type="entry name" value="Pyrv_Knase-like_insert_dom_sf"/>
</dbReference>
<dbReference type="PROSITE" id="PS51340">
    <property type="entry name" value="MOSC"/>
    <property type="match status" value="1"/>
</dbReference>
<evidence type="ECO:0000259" key="1">
    <source>
        <dbReference type="PROSITE" id="PS51340"/>
    </source>
</evidence>
<evidence type="ECO:0000313" key="3">
    <source>
        <dbReference type="Proteomes" id="UP000294832"/>
    </source>
</evidence>
<dbReference type="EMBL" id="SLWF01000006">
    <property type="protein sequence ID" value="TCN86750.1"/>
    <property type="molecule type" value="Genomic_DNA"/>
</dbReference>
<name>A0A4R2FDU0_9GAMM</name>
<dbReference type="InterPro" id="IPR052716">
    <property type="entry name" value="MOSC_domain"/>
</dbReference>
<proteinExistence type="predicted"/>
<comment type="caution">
    <text evidence="2">The sequence shown here is derived from an EMBL/GenBank/DDBJ whole genome shotgun (WGS) entry which is preliminary data.</text>
</comment>
<dbReference type="AlphaFoldDB" id="A0A4R2FDU0"/>
<dbReference type="Gene3D" id="2.40.33.20">
    <property type="entry name" value="PK beta-barrel domain-like"/>
    <property type="match status" value="1"/>
</dbReference>